<dbReference type="Pfam" id="PF12796">
    <property type="entry name" value="Ank_2"/>
    <property type="match status" value="1"/>
</dbReference>
<evidence type="ECO:0008006" key="5">
    <source>
        <dbReference type="Google" id="ProtNLM"/>
    </source>
</evidence>
<accession>A0ABR1V984</accession>
<dbReference type="SMART" id="SM00248">
    <property type="entry name" value="ANK"/>
    <property type="match status" value="4"/>
</dbReference>
<gene>
    <name evidence="3" type="ORF">PG996_006845</name>
</gene>
<keyword evidence="4" id="KW-1185">Reference proteome</keyword>
<sequence>MVRTAPPNGLSLPAELVQFIFDYSVLSRELRRMMRLRRVSRQFKIHVDDTIFRLRLVDYRPETRRYYIMPKYVSSSSRNDGHADQAYIRFMYSYFAYQVLREQSRVSPLGRIYGGAESLAKLDGETETHAITWRVQSLIRLAVTTPAVWLGKKEYVAQRIKEKVPPFDEEGLDKGSDVFDSAFKAASIKGNVDMWDLLFSTEREEHRERRQIDVAFKAAIYGHREMFDMIFGSTKMTESSPGSLEPLSELIRWPDQFERIKAFLPPVPPGVACKVLILRLMKSVAQEDAEMVRYHLLQGARLELPDVYGYKRTMPLAIAVKKGDEATARILIKEGGADPSWPEWCDTELRQSPVALAVWKGSAALTYLLLDYGANPNAGSPPALVIAVFLERPDLFRLLRDRGASLDPPWAGPWAMAVARMHGRDSMVEFLVGEGVGADKVYQHPSERNPSNWLRIRSSLFIPRADTDTNTEQR</sequence>
<keyword evidence="1" id="KW-0677">Repeat</keyword>
<evidence type="ECO:0000313" key="4">
    <source>
        <dbReference type="Proteomes" id="UP001446871"/>
    </source>
</evidence>
<dbReference type="InterPro" id="IPR002110">
    <property type="entry name" value="Ankyrin_rpt"/>
</dbReference>
<comment type="caution">
    <text evidence="3">The sequence shown here is derived from an EMBL/GenBank/DDBJ whole genome shotgun (WGS) entry which is preliminary data.</text>
</comment>
<proteinExistence type="predicted"/>
<reference evidence="3 4" key="1">
    <citation type="submission" date="2023-01" db="EMBL/GenBank/DDBJ databases">
        <title>Analysis of 21 Apiospora genomes using comparative genomics revels a genus with tremendous synthesis potential of carbohydrate active enzymes and secondary metabolites.</title>
        <authorList>
            <person name="Sorensen T."/>
        </authorList>
    </citation>
    <scope>NUCLEOTIDE SEQUENCE [LARGE SCALE GENOMIC DNA]</scope>
    <source>
        <strain evidence="3 4">CBS 83171</strain>
    </source>
</reference>
<name>A0ABR1V984_9PEZI</name>
<organism evidence="3 4">
    <name type="scientific">Apiospora saccharicola</name>
    <dbReference type="NCBI Taxonomy" id="335842"/>
    <lineage>
        <taxon>Eukaryota</taxon>
        <taxon>Fungi</taxon>
        <taxon>Dikarya</taxon>
        <taxon>Ascomycota</taxon>
        <taxon>Pezizomycotina</taxon>
        <taxon>Sordariomycetes</taxon>
        <taxon>Xylariomycetidae</taxon>
        <taxon>Amphisphaeriales</taxon>
        <taxon>Apiosporaceae</taxon>
        <taxon>Apiospora</taxon>
    </lineage>
</organism>
<dbReference type="PANTHER" id="PTHR24198:SF165">
    <property type="entry name" value="ANKYRIN REPEAT-CONTAINING PROTEIN-RELATED"/>
    <property type="match status" value="1"/>
</dbReference>
<dbReference type="SUPFAM" id="SSF48403">
    <property type="entry name" value="Ankyrin repeat"/>
    <property type="match status" value="1"/>
</dbReference>
<dbReference type="Gene3D" id="1.25.40.20">
    <property type="entry name" value="Ankyrin repeat-containing domain"/>
    <property type="match status" value="1"/>
</dbReference>
<dbReference type="Proteomes" id="UP001446871">
    <property type="component" value="Unassembled WGS sequence"/>
</dbReference>
<protein>
    <recommendedName>
        <fullName evidence="5">F-box domain-containing protein</fullName>
    </recommendedName>
</protein>
<dbReference type="InterPro" id="IPR036770">
    <property type="entry name" value="Ankyrin_rpt-contain_sf"/>
</dbReference>
<evidence type="ECO:0000313" key="3">
    <source>
        <dbReference type="EMBL" id="KAK8067733.1"/>
    </source>
</evidence>
<evidence type="ECO:0000256" key="2">
    <source>
        <dbReference type="ARBA" id="ARBA00023043"/>
    </source>
</evidence>
<dbReference type="EMBL" id="JAQQWM010000004">
    <property type="protein sequence ID" value="KAK8067733.1"/>
    <property type="molecule type" value="Genomic_DNA"/>
</dbReference>
<evidence type="ECO:0000256" key="1">
    <source>
        <dbReference type="ARBA" id="ARBA00022737"/>
    </source>
</evidence>
<keyword evidence="2" id="KW-0040">ANK repeat</keyword>
<dbReference type="PANTHER" id="PTHR24198">
    <property type="entry name" value="ANKYRIN REPEAT AND PROTEIN KINASE DOMAIN-CONTAINING PROTEIN"/>
    <property type="match status" value="1"/>
</dbReference>